<keyword evidence="1" id="KW-0175">Coiled coil</keyword>
<dbReference type="AlphaFoldDB" id="A0A9W4PBM1"/>
<feature type="coiled-coil region" evidence="1">
    <location>
        <begin position="52"/>
        <end position="86"/>
    </location>
</feature>
<comment type="caution">
    <text evidence="3">The sequence shown here is derived from an EMBL/GenBank/DDBJ whole genome shotgun (WGS) entry which is preliminary data.</text>
</comment>
<protein>
    <recommendedName>
        <fullName evidence="5">Translation initiation factor 2</fullName>
    </recommendedName>
</protein>
<keyword evidence="2" id="KW-1133">Transmembrane helix</keyword>
<evidence type="ECO:0000256" key="1">
    <source>
        <dbReference type="SAM" id="Coils"/>
    </source>
</evidence>
<feature type="transmembrane region" description="Helical" evidence="2">
    <location>
        <begin position="20"/>
        <end position="45"/>
    </location>
</feature>
<gene>
    <name evidence="3" type="ORF">SRABI133_01516</name>
</gene>
<evidence type="ECO:0008006" key="5">
    <source>
        <dbReference type="Google" id="ProtNLM"/>
    </source>
</evidence>
<keyword evidence="2" id="KW-0812">Transmembrane</keyword>
<keyword evidence="2" id="KW-0472">Membrane</keyword>
<dbReference type="Proteomes" id="UP000789326">
    <property type="component" value="Unassembled WGS sequence"/>
</dbReference>
<accession>A0A9W4PBM1</accession>
<evidence type="ECO:0000256" key="2">
    <source>
        <dbReference type="SAM" id="Phobius"/>
    </source>
</evidence>
<name>A0A9W4PBM1_9BACI</name>
<evidence type="ECO:0000313" key="3">
    <source>
        <dbReference type="EMBL" id="CAH0184768.1"/>
    </source>
</evidence>
<reference evidence="3" key="1">
    <citation type="submission" date="2021-11" db="EMBL/GenBank/DDBJ databases">
        <authorList>
            <person name="Bulgarelli D."/>
        </authorList>
    </citation>
    <scope>NUCLEOTIDE SEQUENCE</scope>
    <source>
        <strain evidence="3">Bi133</strain>
    </source>
</reference>
<organism evidence="3 4">
    <name type="scientific">Peribacillus simplex</name>
    <dbReference type="NCBI Taxonomy" id="1478"/>
    <lineage>
        <taxon>Bacteria</taxon>
        <taxon>Bacillati</taxon>
        <taxon>Bacillota</taxon>
        <taxon>Bacilli</taxon>
        <taxon>Bacillales</taxon>
        <taxon>Bacillaceae</taxon>
        <taxon>Peribacillus</taxon>
    </lineage>
</organism>
<evidence type="ECO:0000313" key="4">
    <source>
        <dbReference type="Proteomes" id="UP000789326"/>
    </source>
</evidence>
<sequence length="91" mass="10209">MYNTYSNSEQNEQSQISPSLRLGLTAAILTTIADGIAAIAVLTAIDEAIIDTEKEKQDQKELDEKLEKMQQQIDKLTNELTKVTKRGVRTR</sequence>
<proteinExistence type="predicted"/>
<dbReference type="RefSeq" id="WP_230301397.1">
    <property type="nucleotide sequence ID" value="NZ_CAKKMG010000014.1"/>
</dbReference>
<dbReference type="EMBL" id="CAKKMG010000014">
    <property type="protein sequence ID" value="CAH0184768.1"/>
    <property type="molecule type" value="Genomic_DNA"/>
</dbReference>